<evidence type="ECO:0000256" key="5">
    <source>
        <dbReference type="ARBA" id="ARBA00023163"/>
    </source>
</evidence>
<dbReference type="GO" id="GO:0006355">
    <property type="term" value="P:regulation of DNA-templated transcription"/>
    <property type="evidence" value="ECO:0007669"/>
    <property type="project" value="InterPro"/>
</dbReference>
<evidence type="ECO:0000256" key="4">
    <source>
        <dbReference type="ARBA" id="ARBA00023125"/>
    </source>
</evidence>
<dbReference type="RefSeq" id="WP_007587511.1">
    <property type="nucleotide sequence ID" value="NZ_JANGDX010000047.1"/>
</dbReference>
<dbReference type="Proteomes" id="UP000234198">
    <property type="component" value="Unassembled WGS sequence"/>
</dbReference>
<dbReference type="AlphaFoldDB" id="A0A2I1HXU7"/>
<reference evidence="7 8" key="1">
    <citation type="submission" date="2017-12" db="EMBL/GenBank/DDBJ databases">
        <title>Phylogenetic diversity of female urinary microbiome.</title>
        <authorList>
            <person name="Thomas-White K."/>
            <person name="Wolfe A.J."/>
        </authorList>
    </citation>
    <scope>NUCLEOTIDE SEQUENCE [LARGE SCALE GENOMIC DNA]</scope>
    <source>
        <strain evidence="7 8">UMB0018</strain>
    </source>
</reference>
<dbReference type="Pfam" id="PF08681">
    <property type="entry name" value="TacA1"/>
    <property type="match status" value="1"/>
</dbReference>
<evidence type="ECO:0000256" key="3">
    <source>
        <dbReference type="ARBA" id="ARBA00023015"/>
    </source>
</evidence>
<dbReference type="InterPro" id="IPR010985">
    <property type="entry name" value="Ribbon_hlx_hlx"/>
</dbReference>
<sequence>MSTAKTQRLELRLTEEQNTLIRSAATYTSRSISDFVLSAATLEAERRLADQRFFILNDEDHARFEEILAASPTDDPKLRKLFDRPSPFGTHIDLNTPSTSEN</sequence>
<evidence type="ECO:0000256" key="6">
    <source>
        <dbReference type="ARBA" id="ARBA00049988"/>
    </source>
</evidence>
<comment type="similarity">
    <text evidence="6">Belongs to the TacA antitoxin family.</text>
</comment>
<dbReference type="Gene3D" id="1.20.5.780">
    <property type="entry name" value="Single helix bin"/>
    <property type="match status" value="1"/>
</dbReference>
<evidence type="ECO:0000256" key="2">
    <source>
        <dbReference type="ARBA" id="ARBA00022649"/>
    </source>
</evidence>
<evidence type="ECO:0000256" key="1">
    <source>
        <dbReference type="ARBA" id="ARBA00022491"/>
    </source>
</evidence>
<keyword evidence="4" id="KW-0238">DNA-binding</keyword>
<keyword evidence="2" id="KW-1277">Toxin-antitoxin system</keyword>
<keyword evidence="3" id="KW-0805">Transcription regulation</keyword>
<evidence type="ECO:0000313" key="8">
    <source>
        <dbReference type="Proteomes" id="UP000234198"/>
    </source>
</evidence>
<organism evidence="7 8">
    <name type="scientific">Schaalia odontolytica</name>
    <dbReference type="NCBI Taxonomy" id="1660"/>
    <lineage>
        <taxon>Bacteria</taxon>
        <taxon>Bacillati</taxon>
        <taxon>Actinomycetota</taxon>
        <taxon>Actinomycetes</taxon>
        <taxon>Actinomycetales</taxon>
        <taxon>Actinomycetaceae</taxon>
        <taxon>Schaalia</taxon>
    </lineage>
</organism>
<dbReference type="InterPro" id="IPR014795">
    <property type="entry name" value="TacA_1-like"/>
</dbReference>
<dbReference type="EMBL" id="PKKM01000018">
    <property type="protein sequence ID" value="PKY63700.1"/>
    <property type="molecule type" value="Genomic_DNA"/>
</dbReference>
<gene>
    <name evidence="7" type="ORF">CYJ22_09730</name>
</gene>
<dbReference type="SUPFAM" id="SSF47598">
    <property type="entry name" value="Ribbon-helix-helix"/>
    <property type="match status" value="1"/>
</dbReference>
<protein>
    <submittedName>
        <fullName evidence="7">DUF1778 domain-containing protein</fullName>
    </submittedName>
</protein>
<evidence type="ECO:0000313" key="7">
    <source>
        <dbReference type="EMBL" id="PKY63700.1"/>
    </source>
</evidence>
<name>A0A2I1HXU7_9ACTO</name>
<accession>A0A2I1HXU7</accession>
<comment type="caution">
    <text evidence="7">The sequence shown here is derived from an EMBL/GenBank/DDBJ whole genome shotgun (WGS) entry which is preliminary data.</text>
</comment>
<keyword evidence="1" id="KW-0678">Repressor</keyword>
<dbReference type="PANTHER" id="PTHR35401:SF1">
    <property type="entry name" value="CYTOPLASMIC PROTEIN"/>
    <property type="match status" value="1"/>
</dbReference>
<dbReference type="PANTHER" id="PTHR35401">
    <property type="entry name" value="COPG FAMILY HELIX-TURN-HELIX PROTEIN-RELATED-RELATED"/>
    <property type="match status" value="1"/>
</dbReference>
<proteinExistence type="inferred from homology"/>
<keyword evidence="5" id="KW-0804">Transcription</keyword>
<dbReference type="GO" id="GO:0003677">
    <property type="term" value="F:DNA binding"/>
    <property type="evidence" value="ECO:0007669"/>
    <property type="project" value="UniProtKB-KW"/>
</dbReference>